<dbReference type="InterPro" id="IPR004089">
    <property type="entry name" value="MCPsignal_dom"/>
</dbReference>
<dbReference type="AlphaFoldDB" id="B8G2H9"/>
<comment type="subcellular location">
    <subcellularLocation>
        <location evidence="1">Cell membrane</location>
        <topology evidence="1">Multi-pass membrane protein</topology>
    </subcellularLocation>
</comment>
<keyword evidence="6 10" id="KW-0472">Membrane</keyword>
<evidence type="ECO:0000256" key="7">
    <source>
        <dbReference type="ARBA" id="ARBA00023224"/>
    </source>
</evidence>
<dbReference type="EMBL" id="CP001336">
    <property type="protein sequence ID" value="ACL21329.1"/>
    <property type="molecule type" value="Genomic_DNA"/>
</dbReference>
<keyword evidence="2" id="KW-1003">Cell membrane</keyword>
<evidence type="ECO:0000313" key="13">
    <source>
        <dbReference type="EMBL" id="ACL21329.1"/>
    </source>
</evidence>
<dbReference type="Gene3D" id="3.30.450.20">
    <property type="entry name" value="PAS domain"/>
    <property type="match status" value="1"/>
</dbReference>
<reference evidence="13 14" key="1">
    <citation type="journal article" date="2012" name="BMC Microbiol.">
        <title>Genome sequence of Desulfitobacterium hafniense DCB-2, a Gram-positive anaerobe capable of dehalogenation and metal reduction.</title>
        <authorList>
            <person name="Kim S.H."/>
            <person name="Harzman C."/>
            <person name="Davis J.K."/>
            <person name="Hutcheson R."/>
            <person name="Broderick J.B."/>
            <person name="Marsh T.L."/>
            <person name="Tiedje J.M."/>
        </authorList>
    </citation>
    <scope>NUCLEOTIDE SEQUENCE [LARGE SCALE GENOMIC DNA]</scope>
    <source>
        <strain evidence="14">DSM 10664 / DCB-2</strain>
    </source>
</reference>
<proteinExistence type="inferred from homology"/>
<evidence type="ECO:0000256" key="4">
    <source>
        <dbReference type="ARBA" id="ARBA00022692"/>
    </source>
</evidence>
<dbReference type="InterPro" id="IPR033479">
    <property type="entry name" value="dCache_1"/>
</dbReference>
<dbReference type="Gene3D" id="1.10.287.950">
    <property type="entry name" value="Methyl-accepting chemotaxis protein"/>
    <property type="match status" value="1"/>
</dbReference>
<dbReference type="Proteomes" id="UP000007726">
    <property type="component" value="Chromosome"/>
</dbReference>
<keyword evidence="5 10" id="KW-1133">Transmembrane helix</keyword>
<dbReference type="CDD" id="cd12912">
    <property type="entry name" value="PDC2_MCP_like"/>
    <property type="match status" value="1"/>
</dbReference>
<evidence type="ECO:0000256" key="8">
    <source>
        <dbReference type="ARBA" id="ARBA00029447"/>
    </source>
</evidence>
<dbReference type="SMART" id="SM00283">
    <property type="entry name" value="MA"/>
    <property type="match status" value="1"/>
</dbReference>
<evidence type="ECO:0000313" key="14">
    <source>
        <dbReference type="Proteomes" id="UP000007726"/>
    </source>
</evidence>
<dbReference type="InterPro" id="IPR003660">
    <property type="entry name" value="HAMP_dom"/>
</dbReference>
<evidence type="ECO:0000256" key="10">
    <source>
        <dbReference type="SAM" id="Phobius"/>
    </source>
</evidence>
<dbReference type="PROSITE" id="PS50111">
    <property type="entry name" value="CHEMOTAXIS_TRANSDUC_2"/>
    <property type="match status" value="1"/>
</dbReference>
<keyword evidence="7 9" id="KW-0807">Transducer</keyword>
<dbReference type="SUPFAM" id="SSF103190">
    <property type="entry name" value="Sensory domain-like"/>
    <property type="match status" value="1"/>
</dbReference>
<dbReference type="InterPro" id="IPR029151">
    <property type="entry name" value="Sensor-like_sf"/>
</dbReference>
<keyword evidence="4 10" id="KW-0812">Transmembrane</keyword>
<dbReference type="CDD" id="cd12914">
    <property type="entry name" value="PDC1_DGC_like"/>
    <property type="match status" value="1"/>
</dbReference>
<protein>
    <submittedName>
        <fullName evidence="13">Methyl-accepting chemotaxis sensory transducer with Cache sensor</fullName>
    </submittedName>
</protein>
<dbReference type="PANTHER" id="PTHR32089">
    <property type="entry name" value="METHYL-ACCEPTING CHEMOTAXIS PROTEIN MCPB"/>
    <property type="match status" value="1"/>
</dbReference>
<evidence type="ECO:0000259" key="12">
    <source>
        <dbReference type="PROSITE" id="PS50885"/>
    </source>
</evidence>
<dbReference type="PANTHER" id="PTHR32089:SF112">
    <property type="entry name" value="LYSOZYME-LIKE PROTEIN-RELATED"/>
    <property type="match status" value="1"/>
</dbReference>
<feature type="transmembrane region" description="Helical" evidence="10">
    <location>
        <begin position="314"/>
        <end position="336"/>
    </location>
</feature>
<dbReference type="SUPFAM" id="SSF58104">
    <property type="entry name" value="Methyl-accepting chemotaxis protein (MCP) signaling domain"/>
    <property type="match status" value="2"/>
</dbReference>
<dbReference type="Gene3D" id="6.10.340.10">
    <property type="match status" value="1"/>
</dbReference>
<sequence>MAVTVRSKGDLLSKNKEVPVERLRRMNFGLRKKLVVSFIILISIPVVVLGFMSYTMAANALQETIEQQLSDTTKQTAEAISGDMKAARNILNVMATNENLAEVILDQNNGELSSRVFTYLSTLQKENSDLFESLILTDAQGRGVMDNSSINTTADYAQREYVQEALLGSVSLSDVIISMVTGNTVVAVGQPIKADNQVVGVLIGTINFNQIVKHATKIKIGESGYAYMVDREGLLVSHPVQEKILTENLSDTASGELKQLVERMKAGEAGEGFYSYEGVYKYTCFEPVESWVVAVTANYDEYMAAALSIRKQTIILIFSALTIALLIAVLIANNIVKPIKQLQSLMEKAGQGDLTVQSEINTKDEIKTLGESFNQMINSQSTIVKHVRRGAQDLAASSEELAASSEQVSTSSQEISASIQHVAREAEEQSHAVLDASQTLVELSSMVQLAQNRALKINQSSENTKQAAQEGRIKVNNTVEAIEMINIKSQDTMTVLQELNQLSTKVGEIITTINAIATQTNLLALNAAIEAARAGEHGRGFAVVADEVRNLAEQSNLGSTEISTLVTEMIKQTEKAVQSMQQEKEAVEKGVEVVRETDHTFAQIIKVVEETVGNIKEIVELTKEEVATSDQVISLIDKVATITENTTANSQQVAAAAEEQTASTETVAASAEEISALAVSLDDLVRQFRTKEAGK</sequence>
<dbReference type="Pfam" id="PF00672">
    <property type="entry name" value="HAMP"/>
    <property type="match status" value="1"/>
</dbReference>
<name>B8G2H9_DESHD</name>
<dbReference type="HOGENOM" id="CLU_000445_107_19_9"/>
<evidence type="ECO:0000256" key="6">
    <source>
        <dbReference type="ARBA" id="ARBA00023136"/>
    </source>
</evidence>
<evidence type="ECO:0000259" key="11">
    <source>
        <dbReference type="PROSITE" id="PS50111"/>
    </source>
</evidence>
<comment type="similarity">
    <text evidence="8">Belongs to the methyl-accepting chemotaxis (MCP) protein family.</text>
</comment>
<evidence type="ECO:0000256" key="1">
    <source>
        <dbReference type="ARBA" id="ARBA00004651"/>
    </source>
</evidence>
<dbReference type="GO" id="GO:0005886">
    <property type="term" value="C:plasma membrane"/>
    <property type="evidence" value="ECO:0007669"/>
    <property type="project" value="UniProtKB-SubCell"/>
</dbReference>
<dbReference type="KEGG" id="dhd:Dhaf_3311"/>
<dbReference type="PROSITE" id="PS50885">
    <property type="entry name" value="HAMP"/>
    <property type="match status" value="1"/>
</dbReference>
<feature type="domain" description="Methyl-accepting transducer" evidence="11">
    <location>
        <begin position="404"/>
        <end position="640"/>
    </location>
</feature>
<evidence type="ECO:0000256" key="9">
    <source>
        <dbReference type="PROSITE-ProRule" id="PRU00284"/>
    </source>
</evidence>
<feature type="transmembrane region" description="Helical" evidence="10">
    <location>
        <begin position="34"/>
        <end position="57"/>
    </location>
</feature>
<gene>
    <name evidence="13" type="ordered locus">Dhaf_3311</name>
</gene>
<dbReference type="SMART" id="SM00304">
    <property type="entry name" value="HAMP"/>
    <property type="match status" value="1"/>
</dbReference>
<dbReference type="Pfam" id="PF02743">
    <property type="entry name" value="dCache_1"/>
    <property type="match status" value="1"/>
</dbReference>
<dbReference type="GO" id="GO:0006935">
    <property type="term" value="P:chemotaxis"/>
    <property type="evidence" value="ECO:0007669"/>
    <property type="project" value="UniProtKB-KW"/>
</dbReference>
<dbReference type="Pfam" id="PF00015">
    <property type="entry name" value="MCPsignal"/>
    <property type="match status" value="1"/>
</dbReference>
<evidence type="ECO:0000256" key="2">
    <source>
        <dbReference type="ARBA" id="ARBA00022475"/>
    </source>
</evidence>
<dbReference type="GO" id="GO:0007165">
    <property type="term" value="P:signal transduction"/>
    <property type="evidence" value="ECO:0007669"/>
    <property type="project" value="UniProtKB-KW"/>
</dbReference>
<feature type="domain" description="HAMP" evidence="12">
    <location>
        <begin position="333"/>
        <end position="385"/>
    </location>
</feature>
<evidence type="ECO:0000256" key="5">
    <source>
        <dbReference type="ARBA" id="ARBA00022989"/>
    </source>
</evidence>
<dbReference type="CDD" id="cd06225">
    <property type="entry name" value="HAMP"/>
    <property type="match status" value="1"/>
</dbReference>
<accession>B8G2H9</accession>
<evidence type="ECO:0000256" key="3">
    <source>
        <dbReference type="ARBA" id="ARBA00022500"/>
    </source>
</evidence>
<organism evidence="13 14">
    <name type="scientific">Desulfitobacterium hafniense (strain DSM 10664 / DCB-2)</name>
    <dbReference type="NCBI Taxonomy" id="272564"/>
    <lineage>
        <taxon>Bacteria</taxon>
        <taxon>Bacillati</taxon>
        <taxon>Bacillota</taxon>
        <taxon>Clostridia</taxon>
        <taxon>Eubacteriales</taxon>
        <taxon>Desulfitobacteriaceae</taxon>
        <taxon>Desulfitobacterium</taxon>
    </lineage>
</organism>
<keyword evidence="3" id="KW-0145">Chemotaxis</keyword>